<proteinExistence type="predicted"/>
<sequence>MVKKNKTPKIISDDNIVNKPRGRRPGLKHQENADDMLLADAQQFLSKCMAGQCGQEAATHTKEWLKQQIDAFQKEASSSSASLIPLPPPQSGPTPPLEQRQPTAPLPKSEPIPKQNPPPPPPIDNPQPSSSASQLHSTPPVLPPVDYPQSFSSAINYPQIIRSPVNYLEPYPPVGHYFQPYPPSVHYPVPYALTNNYSQPHLPPVRCHPTPATNVYRHHPISHAPYASDQSYKRQQQSSNYEEWKMWLKNKVATGKAQNLTQARRYWTFRWYRDNIL</sequence>
<dbReference type="AlphaFoldDB" id="A0A834Y958"/>
<feature type="compositionally biased region" description="Pro residues" evidence="1">
    <location>
        <begin position="104"/>
        <end position="125"/>
    </location>
</feature>
<protein>
    <submittedName>
        <fullName evidence="2">Uncharacterized protein</fullName>
    </submittedName>
</protein>
<evidence type="ECO:0000313" key="3">
    <source>
        <dbReference type="Proteomes" id="UP000639338"/>
    </source>
</evidence>
<comment type="caution">
    <text evidence="2">The sequence shown here is derived from an EMBL/GenBank/DDBJ whole genome shotgun (WGS) entry which is preliminary data.</text>
</comment>
<reference evidence="2 3" key="1">
    <citation type="submission" date="2020-08" db="EMBL/GenBank/DDBJ databases">
        <title>Aphidius gifuensis genome sequencing and assembly.</title>
        <authorList>
            <person name="Du Z."/>
        </authorList>
    </citation>
    <scope>NUCLEOTIDE SEQUENCE [LARGE SCALE GENOMIC DNA]</scope>
    <source>
        <strain evidence="2">YNYX2018</strain>
        <tissue evidence="2">Adults</tissue>
    </source>
</reference>
<dbReference type="EMBL" id="JACMRX010000001">
    <property type="protein sequence ID" value="KAF7998626.1"/>
    <property type="molecule type" value="Genomic_DNA"/>
</dbReference>
<keyword evidence="3" id="KW-1185">Reference proteome</keyword>
<evidence type="ECO:0000313" key="2">
    <source>
        <dbReference type="EMBL" id="KAF7998626.1"/>
    </source>
</evidence>
<dbReference type="Proteomes" id="UP000639338">
    <property type="component" value="Unassembled WGS sequence"/>
</dbReference>
<evidence type="ECO:0000256" key="1">
    <source>
        <dbReference type="SAM" id="MobiDB-lite"/>
    </source>
</evidence>
<name>A0A834Y958_APHGI</name>
<accession>A0A834Y958</accession>
<gene>
    <name evidence="2" type="ORF">HCN44_011034</name>
</gene>
<feature type="compositionally biased region" description="Pro residues" evidence="1">
    <location>
        <begin position="85"/>
        <end position="96"/>
    </location>
</feature>
<feature type="region of interest" description="Disordered" evidence="1">
    <location>
        <begin position="72"/>
        <end position="145"/>
    </location>
</feature>
<feature type="region of interest" description="Disordered" evidence="1">
    <location>
        <begin position="1"/>
        <end position="33"/>
    </location>
</feature>
<organism evidence="2 3">
    <name type="scientific">Aphidius gifuensis</name>
    <name type="common">Parasitoid wasp</name>
    <dbReference type="NCBI Taxonomy" id="684658"/>
    <lineage>
        <taxon>Eukaryota</taxon>
        <taxon>Metazoa</taxon>
        <taxon>Ecdysozoa</taxon>
        <taxon>Arthropoda</taxon>
        <taxon>Hexapoda</taxon>
        <taxon>Insecta</taxon>
        <taxon>Pterygota</taxon>
        <taxon>Neoptera</taxon>
        <taxon>Endopterygota</taxon>
        <taxon>Hymenoptera</taxon>
        <taxon>Apocrita</taxon>
        <taxon>Ichneumonoidea</taxon>
        <taxon>Braconidae</taxon>
        <taxon>Aphidiinae</taxon>
        <taxon>Aphidius</taxon>
    </lineage>
</organism>